<dbReference type="AlphaFoldDB" id="A0A7X0HJU7"/>
<dbReference type="Pfam" id="PF08002">
    <property type="entry name" value="DUF1697"/>
    <property type="match status" value="1"/>
</dbReference>
<accession>A0A7X0HJU7</accession>
<proteinExistence type="predicted"/>
<reference evidence="1 2" key="1">
    <citation type="submission" date="2020-08" db="EMBL/GenBank/DDBJ databases">
        <title>Genomic Encyclopedia of Type Strains, Phase IV (KMG-IV): sequencing the most valuable type-strain genomes for metagenomic binning, comparative biology and taxonomic classification.</title>
        <authorList>
            <person name="Goeker M."/>
        </authorList>
    </citation>
    <scope>NUCLEOTIDE SEQUENCE [LARGE SCALE GENOMIC DNA]</scope>
    <source>
        <strain evidence="1 2">DSM 40141</strain>
    </source>
</reference>
<organism evidence="1 2">
    <name type="scientific">Streptomyces candidus</name>
    <dbReference type="NCBI Taxonomy" id="67283"/>
    <lineage>
        <taxon>Bacteria</taxon>
        <taxon>Bacillati</taxon>
        <taxon>Actinomycetota</taxon>
        <taxon>Actinomycetes</taxon>
        <taxon>Kitasatosporales</taxon>
        <taxon>Streptomycetaceae</taxon>
        <taxon>Streptomyces</taxon>
    </lineage>
</organism>
<dbReference type="RefSeq" id="WP_185035492.1">
    <property type="nucleotide sequence ID" value="NZ_BNBN01000006.1"/>
</dbReference>
<keyword evidence="2" id="KW-1185">Reference proteome</keyword>
<evidence type="ECO:0000313" key="2">
    <source>
        <dbReference type="Proteomes" id="UP000540423"/>
    </source>
</evidence>
<sequence>MDSLSVVFYRFMNLGHPKSPVRATLEAALTAAGGRAVRSFQTNGTVLFAADDPEGVVAAAGRQLEAEAGYTEVAMVRSLDSLVEVLDGKPFQGHVDGRTYRETFTFFDGGRPVEHSLPWTNKKGDVDLVALYEGLALCVVRGDASRSGNPNAEIERLTGVPATTRTSGTIERLVKAAGRG</sequence>
<protein>
    <submittedName>
        <fullName evidence="1">Uncharacterized protein (DUF1697 family)</fullName>
    </submittedName>
</protein>
<gene>
    <name evidence="1" type="ORF">HNQ79_005511</name>
</gene>
<evidence type="ECO:0000313" key="1">
    <source>
        <dbReference type="EMBL" id="MBB6438999.1"/>
    </source>
</evidence>
<dbReference type="InterPro" id="IPR012545">
    <property type="entry name" value="DUF1697"/>
</dbReference>
<name>A0A7X0HJU7_9ACTN</name>
<dbReference type="Gene3D" id="3.30.70.1280">
    <property type="entry name" value="SP0830-like domains"/>
    <property type="match status" value="1"/>
</dbReference>
<dbReference type="Proteomes" id="UP000540423">
    <property type="component" value="Unassembled WGS sequence"/>
</dbReference>
<comment type="caution">
    <text evidence="1">The sequence shown here is derived from an EMBL/GenBank/DDBJ whole genome shotgun (WGS) entry which is preliminary data.</text>
</comment>
<dbReference type="EMBL" id="JACHEM010000016">
    <property type="protein sequence ID" value="MBB6438999.1"/>
    <property type="molecule type" value="Genomic_DNA"/>
</dbReference>
<dbReference type="SUPFAM" id="SSF160379">
    <property type="entry name" value="SP0830-like"/>
    <property type="match status" value="1"/>
</dbReference>